<evidence type="ECO:0000313" key="9">
    <source>
        <dbReference type="Proteomes" id="UP001322277"/>
    </source>
</evidence>
<dbReference type="PANTHER" id="PTHR31845">
    <property type="entry name" value="FINGER DOMAIN PROTEIN, PUTATIVE-RELATED"/>
    <property type="match status" value="1"/>
</dbReference>
<evidence type="ECO:0000256" key="5">
    <source>
        <dbReference type="ARBA" id="ARBA00023242"/>
    </source>
</evidence>
<dbReference type="Proteomes" id="UP001322277">
    <property type="component" value="Chromosome 3"/>
</dbReference>
<dbReference type="Pfam" id="PF04082">
    <property type="entry name" value="Fungal_trans"/>
    <property type="match status" value="1"/>
</dbReference>
<accession>A0AAX4I6S9</accession>
<dbReference type="PANTHER" id="PTHR31845:SF17">
    <property type="entry name" value="ZN(II)2CYS6 TRANSCRIPTION FACTOR (EUROFUNG)"/>
    <property type="match status" value="1"/>
</dbReference>
<evidence type="ECO:0000259" key="7">
    <source>
        <dbReference type="SMART" id="SM00906"/>
    </source>
</evidence>
<dbReference type="GO" id="GO:0006351">
    <property type="term" value="P:DNA-templated transcription"/>
    <property type="evidence" value="ECO:0007669"/>
    <property type="project" value="InterPro"/>
</dbReference>
<dbReference type="RefSeq" id="XP_062776326.1">
    <property type="nucleotide sequence ID" value="XM_062920275.1"/>
</dbReference>
<organism evidence="8 9">
    <name type="scientific">Colletotrichum destructivum</name>
    <dbReference type="NCBI Taxonomy" id="34406"/>
    <lineage>
        <taxon>Eukaryota</taxon>
        <taxon>Fungi</taxon>
        <taxon>Dikarya</taxon>
        <taxon>Ascomycota</taxon>
        <taxon>Pezizomycotina</taxon>
        <taxon>Sordariomycetes</taxon>
        <taxon>Hypocreomycetidae</taxon>
        <taxon>Glomerellales</taxon>
        <taxon>Glomerellaceae</taxon>
        <taxon>Colletotrichum</taxon>
        <taxon>Colletotrichum destructivum species complex</taxon>
    </lineage>
</organism>
<protein>
    <recommendedName>
        <fullName evidence="7">Xylanolytic transcriptional activator regulatory domain-containing protein</fullName>
    </recommendedName>
</protein>
<reference evidence="9" key="1">
    <citation type="journal article" date="2023" name="bioRxiv">
        <title>Complete genome of the Medicago anthracnose fungus, Colletotrichum destructivum, reveals a mini-chromosome-like region within a core chromosome.</title>
        <authorList>
            <person name="Lapalu N."/>
            <person name="Simon A."/>
            <person name="Lu A."/>
            <person name="Plaumann P.-L."/>
            <person name="Amselem J."/>
            <person name="Pigne S."/>
            <person name="Auger A."/>
            <person name="Koch C."/>
            <person name="Dallery J.-F."/>
            <person name="O'Connell R.J."/>
        </authorList>
    </citation>
    <scope>NUCLEOTIDE SEQUENCE [LARGE SCALE GENOMIC DNA]</scope>
    <source>
        <strain evidence="9">CBS 520.97</strain>
    </source>
</reference>
<keyword evidence="9" id="KW-1185">Reference proteome</keyword>
<keyword evidence="3" id="KW-0238">DNA-binding</keyword>
<dbReference type="KEGG" id="cdet:87940619"/>
<feature type="region of interest" description="Disordered" evidence="6">
    <location>
        <begin position="521"/>
        <end position="546"/>
    </location>
</feature>
<comment type="subcellular location">
    <subcellularLocation>
        <location evidence="1">Nucleus</location>
    </subcellularLocation>
</comment>
<evidence type="ECO:0000256" key="6">
    <source>
        <dbReference type="SAM" id="MobiDB-lite"/>
    </source>
</evidence>
<dbReference type="GO" id="GO:0000976">
    <property type="term" value="F:transcription cis-regulatory region binding"/>
    <property type="evidence" value="ECO:0007669"/>
    <property type="project" value="TreeGrafter"/>
</dbReference>
<feature type="region of interest" description="Disordered" evidence="6">
    <location>
        <begin position="27"/>
        <end position="86"/>
    </location>
</feature>
<keyword evidence="2" id="KW-0805">Transcription regulation</keyword>
<proteinExistence type="predicted"/>
<dbReference type="InterPro" id="IPR007219">
    <property type="entry name" value="XnlR_reg_dom"/>
</dbReference>
<dbReference type="GO" id="GO:0005634">
    <property type="term" value="C:nucleus"/>
    <property type="evidence" value="ECO:0007669"/>
    <property type="project" value="UniProtKB-SubCell"/>
</dbReference>
<dbReference type="CDD" id="cd12148">
    <property type="entry name" value="fungal_TF_MHR"/>
    <property type="match status" value="1"/>
</dbReference>
<dbReference type="AlphaFoldDB" id="A0AAX4I6S9"/>
<keyword evidence="4" id="KW-0804">Transcription</keyword>
<dbReference type="GO" id="GO:0000981">
    <property type="term" value="F:DNA-binding transcription factor activity, RNA polymerase II-specific"/>
    <property type="evidence" value="ECO:0007669"/>
    <property type="project" value="TreeGrafter"/>
</dbReference>
<dbReference type="GO" id="GO:0008270">
    <property type="term" value="F:zinc ion binding"/>
    <property type="evidence" value="ECO:0007669"/>
    <property type="project" value="InterPro"/>
</dbReference>
<dbReference type="GeneID" id="87940619"/>
<dbReference type="InterPro" id="IPR051089">
    <property type="entry name" value="prtT"/>
</dbReference>
<evidence type="ECO:0000256" key="1">
    <source>
        <dbReference type="ARBA" id="ARBA00004123"/>
    </source>
</evidence>
<evidence type="ECO:0000256" key="4">
    <source>
        <dbReference type="ARBA" id="ARBA00023163"/>
    </source>
</evidence>
<evidence type="ECO:0000256" key="2">
    <source>
        <dbReference type="ARBA" id="ARBA00023015"/>
    </source>
</evidence>
<feature type="compositionally biased region" description="Polar residues" evidence="6">
    <location>
        <begin position="35"/>
        <end position="52"/>
    </location>
</feature>
<feature type="compositionally biased region" description="Polar residues" evidence="6">
    <location>
        <begin position="526"/>
        <end position="536"/>
    </location>
</feature>
<gene>
    <name evidence="8" type="ORF">CDEST_04116</name>
</gene>
<evidence type="ECO:0000256" key="3">
    <source>
        <dbReference type="ARBA" id="ARBA00023125"/>
    </source>
</evidence>
<feature type="domain" description="Xylanolytic transcriptional activator regulatory" evidence="7">
    <location>
        <begin position="231"/>
        <end position="308"/>
    </location>
</feature>
<keyword evidence="5" id="KW-0539">Nucleus</keyword>
<name>A0AAX4I6S9_9PEZI</name>
<sequence>MKCITGGDDATCERCARKSLKCIFQDHRRGRKPGTQRNKASSSATIGSSPMVSSRRDDDGQIGSGPAASAVPQRSPDWSSGSLQPDGLFSREATRGSFSLGSILNAPDSIRPGSRSSEPLIPADDPIQLGLVNISIASSLFDNFMENLNPYISQLDPQLHTFDRVRQQSAFLLTSVLAAAAKAFNPALHKKLREHAEDIHASSFRRGTKSVETAQAVMILTYWKESQDTRAWMLLGYVIRMGMELGWHRLAPYSHHHPPSTSDLERRQARNIERTWFVLFVYDRSMSLQTGKPWMIERSEFVESIEAWCKDTMATPGDRFLGALVTLRLLSSEVFRLLGPRSSRVRARQLHNLESLLAIIKGRIEEWEMRWLNMADKDSCHSFLIQFYGTHLRLQLFSLPLQDILAQADQNISYHMEALWVSYSSALEMLHLICRYSSWLYFAQDSIHVMTAYSAAFLIKLLMSTPHPISSQTGPAIHGAISGAARAFSQQAAPSGSSCALQSRFLNKILAKISKDSSEELVARDTTATESHSQSGAGRYTRGAESSITGTSARVFSQMEAGLTLDFGDDEEWAGIMAEAGFNAQDGVFFA</sequence>
<dbReference type="SMART" id="SM00906">
    <property type="entry name" value="Fungal_trans"/>
    <property type="match status" value="1"/>
</dbReference>
<dbReference type="EMBL" id="CP137307">
    <property type="protein sequence ID" value="WQF79102.1"/>
    <property type="molecule type" value="Genomic_DNA"/>
</dbReference>
<evidence type="ECO:0000313" key="8">
    <source>
        <dbReference type="EMBL" id="WQF79102.1"/>
    </source>
</evidence>